<evidence type="ECO:0000256" key="2">
    <source>
        <dbReference type="ARBA" id="ARBA00022475"/>
    </source>
</evidence>
<comment type="subcellular location">
    <subcellularLocation>
        <location evidence="1 7">Cell inner membrane</location>
        <topology evidence="1 7">Multi-pass membrane protein</topology>
    </subcellularLocation>
</comment>
<feature type="transmembrane region" description="Helical" evidence="7">
    <location>
        <begin position="104"/>
        <end position="126"/>
    </location>
</feature>
<evidence type="ECO:0000259" key="8">
    <source>
        <dbReference type="Pfam" id="PF06808"/>
    </source>
</evidence>
<evidence type="ECO:0000256" key="3">
    <source>
        <dbReference type="ARBA" id="ARBA00022519"/>
    </source>
</evidence>
<dbReference type="InterPro" id="IPR010656">
    <property type="entry name" value="DctM"/>
</dbReference>
<dbReference type="GO" id="GO:0005886">
    <property type="term" value="C:plasma membrane"/>
    <property type="evidence" value="ECO:0007669"/>
    <property type="project" value="UniProtKB-SubCell"/>
</dbReference>
<accession>A0A9X1IH49</accession>
<gene>
    <name evidence="9" type="ORF">LHA35_14680</name>
</gene>
<keyword evidence="2" id="KW-1003">Cell membrane</keyword>
<keyword evidence="6 7" id="KW-0472">Membrane</keyword>
<evidence type="ECO:0000256" key="6">
    <source>
        <dbReference type="ARBA" id="ARBA00023136"/>
    </source>
</evidence>
<keyword evidence="7" id="KW-0813">Transport</keyword>
<proteinExistence type="inferred from homology"/>
<dbReference type="GO" id="GO:0022857">
    <property type="term" value="F:transmembrane transporter activity"/>
    <property type="evidence" value="ECO:0007669"/>
    <property type="project" value="UniProtKB-UniRule"/>
</dbReference>
<feature type="domain" description="TRAP C4-dicarboxylate transport system permease DctM subunit" evidence="8">
    <location>
        <begin position="17"/>
        <end position="425"/>
    </location>
</feature>
<reference evidence="9" key="1">
    <citation type="submission" date="2021-10" db="EMBL/GenBank/DDBJ databases">
        <title>Roseicella aerolatum sp. nov., isolated from aerosols of e-waste dismantling site.</title>
        <authorList>
            <person name="Qin T."/>
        </authorList>
    </citation>
    <scope>NUCLEOTIDE SEQUENCE</scope>
    <source>
        <strain evidence="9">GB24</strain>
    </source>
</reference>
<sequence>MIGGNVLSSGQAAQILFGVFFLLLVLRVPVAVALGLACLPILLIEPRLSPMMLAQETFNAYNSFILLAVPFFLLTANLMNIGGITDRLMHFSRTLVGHFPGGLAQINVVLSFFFAGISGSSTADAASQSKIFIEAQRKEGYDDSFSVAITAVSAVLAVIIPPSILMIVWGGVLTVSIGALFLAGVVPGLLIGAAQMATVHAYAKARGYPTYPRAGLAEIARSFLVSVPALTTPLIIIGGKVFGWFTATESACIAVLYAGILSLLVYREMDLRGLVRALGETGRLAGVALFCVGTASAFGWLLAFYQIPQALLSGVQGWGMGPIATGFFIAAVFLVVGCFLDAIPAIIIVGAILQPLAQGVGMDPVHFAMVGIVSLAFGLVTPPYGLCLMISCSVAGMRMADALRDTCIMLVPMFAVLAAIIIFPQVVLFLPSLISPEFLQ</sequence>
<dbReference type="EMBL" id="JAJAQI010000021">
    <property type="protein sequence ID" value="MCB4822980.1"/>
    <property type="molecule type" value="Genomic_DNA"/>
</dbReference>
<dbReference type="PIRSF" id="PIRSF006066">
    <property type="entry name" value="HI0050"/>
    <property type="match status" value="1"/>
</dbReference>
<evidence type="ECO:0000313" key="10">
    <source>
        <dbReference type="Proteomes" id="UP001139311"/>
    </source>
</evidence>
<feature type="transmembrane region" description="Helical" evidence="7">
    <location>
        <begin position="147"/>
        <end position="169"/>
    </location>
</feature>
<evidence type="ECO:0000256" key="7">
    <source>
        <dbReference type="RuleBase" id="RU369079"/>
    </source>
</evidence>
<dbReference type="Pfam" id="PF06808">
    <property type="entry name" value="DctM"/>
    <property type="match status" value="1"/>
</dbReference>
<protein>
    <recommendedName>
        <fullName evidence="7">TRAP transporter large permease protein</fullName>
    </recommendedName>
</protein>
<evidence type="ECO:0000256" key="1">
    <source>
        <dbReference type="ARBA" id="ARBA00004429"/>
    </source>
</evidence>
<keyword evidence="5 7" id="KW-1133">Transmembrane helix</keyword>
<feature type="transmembrane region" description="Helical" evidence="7">
    <location>
        <begin position="287"/>
        <end position="307"/>
    </location>
</feature>
<keyword evidence="10" id="KW-1185">Reference proteome</keyword>
<evidence type="ECO:0000313" key="9">
    <source>
        <dbReference type="EMBL" id="MCB4822980.1"/>
    </source>
</evidence>
<comment type="similarity">
    <text evidence="7">Belongs to the TRAP transporter large permease family.</text>
</comment>
<dbReference type="NCBIfam" id="TIGR00786">
    <property type="entry name" value="dctM"/>
    <property type="match status" value="1"/>
</dbReference>
<dbReference type="RefSeq" id="WP_226609067.1">
    <property type="nucleotide sequence ID" value="NZ_JAJAQI010000021.1"/>
</dbReference>
<feature type="transmembrane region" description="Helical" evidence="7">
    <location>
        <begin position="64"/>
        <end position="84"/>
    </location>
</feature>
<name>A0A9X1IH49_9PROT</name>
<organism evidence="9 10">
    <name type="scientific">Roseicella aerolata</name>
    <dbReference type="NCBI Taxonomy" id="2883479"/>
    <lineage>
        <taxon>Bacteria</taxon>
        <taxon>Pseudomonadati</taxon>
        <taxon>Pseudomonadota</taxon>
        <taxon>Alphaproteobacteria</taxon>
        <taxon>Acetobacterales</taxon>
        <taxon>Roseomonadaceae</taxon>
        <taxon>Roseicella</taxon>
    </lineage>
</organism>
<evidence type="ECO:0000256" key="5">
    <source>
        <dbReference type="ARBA" id="ARBA00022989"/>
    </source>
</evidence>
<comment type="subunit">
    <text evidence="7">The complex comprises the extracytoplasmic solute receptor protein and the two transmembrane proteins.</text>
</comment>
<feature type="transmembrane region" description="Helical" evidence="7">
    <location>
        <begin position="365"/>
        <end position="396"/>
    </location>
</feature>
<dbReference type="Proteomes" id="UP001139311">
    <property type="component" value="Unassembled WGS sequence"/>
</dbReference>
<comment type="function">
    <text evidence="7">Part of the tripartite ATP-independent periplasmic (TRAP) transport system.</text>
</comment>
<feature type="transmembrane region" description="Helical" evidence="7">
    <location>
        <begin position="408"/>
        <end position="430"/>
    </location>
</feature>
<evidence type="ECO:0000256" key="4">
    <source>
        <dbReference type="ARBA" id="ARBA00022692"/>
    </source>
</evidence>
<feature type="transmembrane region" description="Helical" evidence="7">
    <location>
        <begin position="175"/>
        <end position="198"/>
    </location>
</feature>
<keyword evidence="3 7" id="KW-0997">Cell inner membrane</keyword>
<feature type="transmembrane region" description="Helical" evidence="7">
    <location>
        <begin position="327"/>
        <end position="353"/>
    </location>
</feature>
<feature type="transmembrane region" description="Helical" evidence="7">
    <location>
        <begin position="219"/>
        <end position="238"/>
    </location>
</feature>
<comment type="caution">
    <text evidence="9">The sequence shown here is derived from an EMBL/GenBank/DDBJ whole genome shotgun (WGS) entry which is preliminary data.</text>
</comment>
<dbReference type="PANTHER" id="PTHR33362:SF2">
    <property type="entry name" value="TRAP TRANSPORTER LARGE PERMEASE PROTEIN"/>
    <property type="match status" value="1"/>
</dbReference>
<dbReference type="AlphaFoldDB" id="A0A9X1IH49"/>
<feature type="transmembrane region" description="Helical" evidence="7">
    <location>
        <begin position="244"/>
        <end position="266"/>
    </location>
</feature>
<dbReference type="PANTHER" id="PTHR33362">
    <property type="entry name" value="SIALIC ACID TRAP TRANSPORTER PERMEASE PROTEIN SIAT-RELATED"/>
    <property type="match status" value="1"/>
</dbReference>
<dbReference type="InterPro" id="IPR004681">
    <property type="entry name" value="TRAP_DctM"/>
</dbReference>
<feature type="transmembrane region" description="Helical" evidence="7">
    <location>
        <begin position="15"/>
        <end position="43"/>
    </location>
</feature>
<keyword evidence="4 7" id="KW-0812">Transmembrane</keyword>